<organism evidence="2 3">
    <name type="scientific">Streptomyces parvus</name>
    <dbReference type="NCBI Taxonomy" id="66428"/>
    <lineage>
        <taxon>Bacteria</taxon>
        <taxon>Bacillati</taxon>
        <taxon>Actinomycetota</taxon>
        <taxon>Actinomycetes</taxon>
        <taxon>Kitasatosporales</taxon>
        <taxon>Streptomycetaceae</taxon>
        <taxon>Streptomyces</taxon>
    </lineage>
</organism>
<gene>
    <name evidence="2" type="ORF">G3I50_19950</name>
</gene>
<evidence type="ECO:0000313" key="3">
    <source>
        <dbReference type="Proteomes" id="UP000469670"/>
    </source>
</evidence>
<protein>
    <submittedName>
        <fullName evidence="2">Uncharacterized protein</fullName>
    </submittedName>
</protein>
<comment type="caution">
    <text evidence="2">The sequence shown here is derived from an EMBL/GenBank/DDBJ whole genome shotgun (WGS) entry which is preliminary data.</text>
</comment>
<dbReference type="EMBL" id="JAAGMP010000895">
    <property type="protein sequence ID" value="NEC20500.1"/>
    <property type="molecule type" value="Genomic_DNA"/>
</dbReference>
<accession>A0A7K3RZ37</accession>
<feature type="compositionally biased region" description="Basic and acidic residues" evidence="1">
    <location>
        <begin position="59"/>
        <end position="70"/>
    </location>
</feature>
<evidence type="ECO:0000313" key="2">
    <source>
        <dbReference type="EMBL" id="NEC20500.1"/>
    </source>
</evidence>
<reference evidence="2 3" key="1">
    <citation type="submission" date="2020-01" db="EMBL/GenBank/DDBJ databases">
        <title>Insect and environment-associated Actinomycetes.</title>
        <authorList>
            <person name="Currrie C."/>
            <person name="Chevrette M."/>
            <person name="Carlson C."/>
            <person name="Stubbendieck R."/>
            <person name="Wendt-Pienkowski E."/>
        </authorList>
    </citation>
    <scope>NUCLEOTIDE SEQUENCE [LARGE SCALE GENOMIC DNA]</scope>
    <source>
        <strain evidence="2 3">SID7590</strain>
    </source>
</reference>
<name>A0A7K3RZ37_9ACTN</name>
<feature type="region of interest" description="Disordered" evidence="1">
    <location>
        <begin position="59"/>
        <end position="80"/>
    </location>
</feature>
<dbReference type="AlphaFoldDB" id="A0A7K3RZ37"/>
<dbReference type="Proteomes" id="UP000469670">
    <property type="component" value="Unassembled WGS sequence"/>
</dbReference>
<proteinExistence type="predicted"/>
<sequence>MTARKTAAPTPPAAAVAADAHWAATRERLMARARPVLKLTICDDDEAKQAVHMARVVERQAKNEADRDPENEAAQAAHREAAAALADAQAALDAASIPLRFQALDRKTYQALLAAHRPTEEQAEDGYDFNLDTLGPVLIAAASLDGITEEDAQTFLDDWSKAEAEKLLNTAFGVQREERMDLGKG</sequence>
<dbReference type="RefSeq" id="WP_164204248.1">
    <property type="nucleotide sequence ID" value="NZ_JAAGMP010000895.1"/>
</dbReference>
<evidence type="ECO:0000256" key="1">
    <source>
        <dbReference type="SAM" id="MobiDB-lite"/>
    </source>
</evidence>